<dbReference type="HAMAP" id="MF_00706">
    <property type="entry name" value="Ecotin"/>
    <property type="match status" value="1"/>
</dbReference>
<evidence type="ECO:0000313" key="6">
    <source>
        <dbReference type="Proteomes" id="UP000030564"/>
    </source>
</evidence>
<dbReference type="OrthoDB" id="997196at2"/>
<dbReference type="GO" id="GO:0042597">
    <property type="term" value="C:periplasmic space"/>
    <property type="evidence" value="ECO:0007669"/>
    <property type="project" value="UniProtKB-SubCell"/>
</dbReference>
<keyword evidence="2 4" id="KW-0646">Protease inhibitor</keyword>
<organism evidence="5 6">
    <name type="scientific">Pseudomonas chlororaphis</name>
    <dbReference type="NCBI Taxonomy" id="587753"/>
    <lineage>
        <taxon>Bacteria</taxon>
        <taxon>Pseudomonadati</taxon>
        <taxon>Pseudomonadota</taxon>
        <taxon>Gammaproteobacteria</taxon>
        <taxon>Pseudomonadales</taxon>
        <taxon>Pseudomonadaceae</taxon>
        <taxon>Pseudomonas</taxon>
    </lineage>
</organism>
<dbReference type="NCBIfam" id="NF002987">
    <property type="entry name" value="PRK03719.1"/>
    <property type="match status" value="1"/>
</dbReference>
<comment type="caution">
    <text evidence="5">The sequence shown here is derived from an EMBL/GenBank/DDBJ whole genome shotgun (WGS) entry which is preliminary data.</text>
</comment>
<comment type="similarity">
    <text evidence="1 4">Belongs to the protease inhibitor I11 (ecotin) family.</text>
</comment>
<name>A0A0A6FCJ4_9PSED</name>
<evidence type="ECO:0000256" key="3">
    <source>
        <dbReference type="ARBA" id="ARBA00022900"/>
    </source>
</evidence>
<reference evidence="5 6" key="1">
    <citation type="submission" date="2014-10" db="EMBL/GenBank/DDBJ databases">
        <title>Draft genome sequence of Pseudomonas chlororaphis EA105.</title>
        <authorList>
            <person name="McCully L.M."/>
            <person name="Bitzer A.S."/>
            <person name="Spence C."/>
            <person name="Bais H."/>
            <person name="Silby M.W."/>
        </authorList>
    </citation>
    <scope>NUCLEOTIDE SEQUENCE [LARGE SCALE GENOMIC DNA]</scope>
    <source>
        <strain evidence="5 6">EA105</strain>
    </source>
</reference>
<gene>
    <name evidence="4" type="primary">eco</name>
    <name evidence="5" type="ORF">NZ35_25345</name>
</gene>
<dbReference type="InterPro" id="IPR005658">
    <property type="entry name" value="Prot_inh_ecotin"/>
</dbReference>
<sequence precursor="true">MGSFRIYATTGLFIASLSTLAHAAKLEDVAPFPKAEAGFTRQVIHLPKQEQEENFQVEILAGKTLEVDCNRQRLGGVLDEKNLEGWGYPFYRLEKVIGPMSTMMACPPGSQKKRAFVPVVGDGFMLRYNSKLPVVVYAPSDVEVRYRIWSASDKVGTALQE</sequence>
<dbReference type="EMBL" id="JSFK01000036">
    <property type="protein sequence ID" value="KHA70486.1"/>
    <property type="molecule type" value="Genomic_DNA"/>
</dbReference>
<feature type="signal peptide" evidence="4">
    <location>
        <begin position="1"/>
        <end position="23"/>
    </location>
</feature>
<comment type="subcellular location">
    <subcellularLocation>
        <location evidence="4">Periplasm</location>
    </subcellularLocation>
</comment>
<dbReference type="PIRSF" id="PIRSF006865">
    <property type="entry name" value="Prot_inh_ecotin"/>
    <property type="match status" value="1"/>
</dbReference>
<dbReference type="AlphaFoldDB" id="A0A0A6FCJ4"/>
<dbReference type="InterPro" id="IPR036198">
    <property type="entry name" value="Ecotin_sf"/>
</dbReference>
<keyword evidence="3 4" id="KW-0722">Serine protease inhibitor</keyword>
<evidence type="ECO:0000313" key="5">
    <source>
        <dbReference type="EMBL" id="KHA70486.1"/>
    </source>
</evidence>
<accession>A0A0A6FCJ4</accession>
<comment type="subunit">
    <text evidence="4">Homodimer.</text>
</comment>
<protein>
    <recommendedName>
        <fullName evidence="4">Ecotin</fullName>
    </recommendedName>
</protein>
<dbReference type="SUPFAM" id="SSF49772">
    <property type="entry name" value="Ecotin, trypsin inhibitor"/>
    <property type="match status" value="1"/>
</dbReference>
<dbReference type="InterPro" id="IPR023084">
    <property type="entry name" value="Prot_inh_ecotin_gammaproteobac"/>
</dbReference>
<dbReference type="PANTHER" id="PTHR35890:SF3">
    <property type="entry name" value="ECOTIN"/>
    <property type="match status" value="1"/>
</dbReference>
<dbReference type="Gene3D" id="2.60.40.550">
    <property type="entry name" value="Ecotin"/>
    <property type="match status" value="1"/>
</dbReference>
<evidence type="ECO:0000256" key="4">
    <source>
        <dbReference type="HAMAP-Rule" id="MF_00706"/>
    </source>
</evidence>
<keyword evidence="4" id="KW-0732">Signal</keyword>
<keyword evidence="4" id="KW-1015">Disulfide bond</keyword>
<dbReference type="GO" id="GO:0004867">
    <property type="term" value="F:serine-type endopeptidase inhibitor activity"/>
    <property type="evidence" value="ECO:0007669"/>
    <property type="project" value="UniProtKB-UniRule"/>
</dbReference>
<keyword evidence="4" id="KW-0574">Periplasm</keyword>
<feature type="site" description="Reactive bond" evidence="4">
    <location>
        <begin position="103"/>
        <end position="104"/>
    </location>
</feature>
<feature type="disulfide bond" evidence="4">
    <location>
        <begin position="69"/>
        <end position="106"/>
    </location>
</feature>
<dbReference type="Pfam" id="PF03974">
    <property type="entry name" value="Ecotin"/>
    <property type="match status" value="1"/>
</dbReference>
<comment type="function">
    <text evidence="4">General inhibitor of family S1 serine proteases.</text>
</comment>
<dbReference type="Proteomes" id="UP000030564">
    <property type="component" value="Unassembled WGS sequence"/>
</dbReference>
<feature type="chain" id="PRO_5008984209" description="Ecotin" evidence="4">
    <location>
        <begin position="24"/>
        <end position="161"/>
    </location>
</feature>
<dbReference type="PANTHER" id="PTHR35890">
    <property type="match status" value="1"/>
</dbReference>
<evidence type="ECO:0000256" key="1">
    <source>
        <dbReference type="ARBA" id="ARBA00010558"/>
    </source>
</evidence>
<evidence type="ECO:0000256" key="2">
    <source>
        <dbReference type="ARBA" id="ARBA00022690"/>
    </source>
</evidence>
<proteinExistence type="inferred from homology"/>
<dbReference type="PATRIC" id="fig|587753.9.peg.4276"/>